<keyword evidence="2" id="KW-1133">Transmembrane helix</keyword>
<evidence type="ECO:0000313" key="3">
    <source>
        <dbReference type="EMBL" id="SFV23105.1"/>
    </source>
</evidence>
<feature type="transmembrane region" description="Helical" evidence="2">
    <location>
        <begin position="53"/>
        <end position="75"/>
    </location>
</feature>
<keyword evidence="4" id="KW-1185">Reference proteome</keyword>
<evidence type="ECO:0000313" key="4">
    <source>
        <dbReference type="Proteomes" id="UP000198881"/>
    </source>
</evidence>
<dbReference type="RefSeq" id="WP_091697206.1">
    <property type="nucleotide sequence ID" value="NZ_FPCG01000006.1"/>
</dbReference>
<protein>
    <submittedName>
        <fullName evidence="3">Uncharacterized protein</fullName>
    </submittedName>
</protein>
<dbReference type="STRING" id="574650.SAMN04487966_10638"/>
<feature type="region of interest" description="Disordered" evidence="1">
    <location>
        <begin position="163"/>
        <end position="204"/>
    </location>
</feature>
<evidence type="ECO:0000256" key="2">
    <source>
        <dbReference type="SAM" id="Phobius"/>
    </source>
</evidence>
<feature type="transmembrane region" description="Helical" evidence="2">
    <location>
        <begin position="27"/>
        <end position="47"/>
    </location>
</feature>
<dbReference type="Proteomes" id="UP000198881">
    <property type="component" value="Unassembled WGS sequence"/>
</dbReference>
<dbReference type="OrthoDB" id="4954603at2"/>
<dbReference type="EMBL" id="FPCG01000006">
    <property type="protein sequence ID" value="SFV23105.1"/>
    <property type="molecule type" value="Genomic_DNA"/>
</dbReference>
<proteinExistence type="predicted"/>
<keyword evidence="2" id="KW-0472">Membrane</keyword>
<accession>A0A1I7MME8</accession>
<reference evidence="3 4" key="1">
    <citation type="submission" date="2016-10" db="EMBL/GenBank/DDBJ databases">
        <authorList>
            <person name="de Groot N.N."/>
        </authorList>
    </citation>
    <scope>NUCLEOTIDE SEQUENCE [LARGE SCALE GENOMIC DNA]</scope>
    <source>
        <strain evidence="3 4">CGMCC 1.7054</strain>
    </source>
</reference>
<evidence type="ECO:0000256" key="1">
    <source>
        <dbReference type="SAM" id="MobiDB-lite"/>
    </source>
</evidence>
<name>A0A1I7MME8_9MICC</name>
<gene>
    <name evidence="3" type="ORF">SAMN04487966_10638</name>
</gene>
<sequence>MQSVESGSSAQSSPSSSRQGLNWTMKGGGITFGVMVLVLIVALLFAANQNDVIGWLLVIISGGWLLLAVAVVLGVRRGAQSVSKQVKNMTASMAPRTEVQGQSAPAVDPMRDTKLDHSFKIVQVQTRVIQEELAQGAAADQDMVGRALETIEITAGNARDMIKASQHGSQQDSTARPDDAASSQRPRGSRAAQDEGPIQGEVIN</sequence>
<keyword evidence="2" id="KW-0812">Transmembrane</keyword>
<organism evidence="3 4">
    <name type="scientific">Micrococcus terreus</name>
    <dbReference type="NCBI Taxonomy" id="574650"/>
    <lineage>
        <taxon>Bacteria</taxon>
        <taxon>Bacillati</taxon>
        <taxon>Actinomycetota</taxon>
        <taxon>Actinomycetes</taxon>
        <taxon>Micrococcales</taxon>
        <taxon>Micrococcaceae</taxon>
        <taxon>Micrococcus</taxon>
    </lineage>
</organism>
<dbReference type="AlphaFoldDB" id="A0A1I7MME8"/>